<keyword evidence="2" id="KW-1134">Transmembrane beta strand</keyword>
<protein>
    <submittedName>
        <fullName evidence="4">Efflux transporter outer membrane subunit</fullName>
    </submittedName>
</protein>
<dbReference type="GO" id="GO:0005886">
    <property type="term" value="C:plasma membrane"/>
    <property type="evidence" value="ECO:0007669"/>
    <property type="project" value="UniProtKB-SubCell"/>
</dbReference>
<keyword evidence="2" id="KW-0564">Palmitate</keyword>
<comment type="similarity">
    <text evidence="1 2">Belongs to the outer membrane factor (OMF) (TC 1.B.17) family.</text>
</comment>
<dbReference type="PANTHER" id="PTHR30203">
    <property type="entry name" value="OUTER MEMBRANE CATION EFFLUX PROTEIN"/>
    <property type="match status" value="1"/>
</dbReference>
<dbReference type="Proteomes" id="UP000617628">
    <property type="component" value="Unassembled WGS sequence"/>
</dbReference>
<dbReference type="Gene3D" id="2.20.200.10">
    <property type="entry name" value="Outer membrane efflux proteins (OEP)"/>
    <property type="match status" value="1"/>
</dbReference>
<gene>
    <name evidence="4" type="ORF">JIN87_20605</name>
</gene>
<comment type="subcellular location">
    <subcellularLocation>
        <location evidence="2">Cell membrane</location>
        <topology evidence="2">Lipid-anchor</topology>
    </subcellularLocation>
</comment>
<organism evidence="4 5">
    <name type="scientific">Pelagicoccus mobilis</name>
    <dbReference type="NCBI Taxonomy" id="415221"/>
    <lineage>
        <taxon>Bacteria</taxon>
        <taxon>Pseudomonadati</taxon>
        <taxon>Verrucomicrobiota</taxon>
        <taxon>Opitutia</taxon>
        <taxon>Puniceicoccales</taxon>
        <taxon>Pelagicoccaceae</taxon>
        <taxon>Pelagicoccus</taxon>
    </lineage>
</organism>
<dbReference type="NCBIfam" id="TIGR01845">
    <property type="entry name" value="outer_NodT"/>
    <property type="match status" value="1"/>
</dbReference>
<evidence type="ECO:0000313" key="4">
    <source>
        <dbReference type="EMBL" id="MBK1879300.1"/>
    </source>
</evidence>
<dbReference type="InterPro" id="IPR010131">
    <property type="entry name" value="MdtP/NodT-like"/>
</dbReference>
<dbReference type="AlphaFoldDB" id="A0A934S193"/>
<evidence type="ECO:0000256" key="2">
    <source>
        <dbReference type="RuleBase" id="RU362097"/>
    </source>
</evidence>
<dbReference type="Gene3D" id="1.20.1600.10">
    <property type="entry name" value="Outer membrane efflux proteins (OEP)"/>
    <property type="match status" value="1"/>
</dbReference>
<evidence type="ECO:0000313" key="5">
    <source>
        <dbReference type="Proteomes" id="UP000617628"/>
    </source>
</evidence>
<keyword evidence="2" id="KW-0449">Lipoprotein</keyword>
<dbReference type="SUPFAM" id="SSF56954">
    <property type="entry name" value="Outer membrane efflux proteins (OEP)"/>
    <property type="match status" value="1"/>
</dbReference>
<evidence type="ECO:0000256" key="3">
    <source>
        <dbReference type="SAM" id="Coils"/>
    </source>
</evidence>
<reference evidence="4" key="1">
    <citation type="submission" date="2021-01" db="EMBL/GenBank/DDBJ databases">
        <title>Modified the classification status of verrucomicrobia.</title>
        <authorList>
            <person name="Feng X."/>
        </authorList>
    </citation>
    <scope>NUCLEOTIDE SEQUENCE</scope>
    <source>
        <strain evidence="4">KCTC 13126</strain>
    </source>
</reference>
<keyword evidence="5" id="KW-1185">Reference proteome</keyword>
<dbReference type="InterPro" id="IPR003423">
    <property type="entry name" value="OMP_efflux"/>
</dbReference>
<dbReference type="PROSITE" id="PS51257">
    <property type="entry name" value="PROKAR_LIPOPROTEIN"/>
    <property type="match status" value="1"/>
</dbReference>
<accession>A0A934S193</accession>
<feature type="coiled-coil region" evidence="3">
    <location>
        <begin position="181"/>
        <end position="208"/>
    </location>
</feature>
<comment type="caution">
    <text evidence="4">The sequence shown here is derived from an EMBL/GenBank/DDBJ whole genome shotgun (WGS) entry which is preliminary data.</text>
</comment>
<dbReference type="RefSeq" id="WP_200357511.1">
    <property type="nucleotide sequence ID" value="NZ_JAENIL010000044.1"/>
</dbReference>
<dbReference type="GO" id="GO:0015562">
    <property type="term" value="F:efflux transmembrane transporter activity"/>
    <property type="evidence" value="ECO:0007669"/>
    <property type="project" value="InterPro"/>
</dbReference>
<keyword evidence="2" id="KW-0472">Membrane</keyword>
<proteinExistence type="inferred from homology"/>
<dbReference type="Pfam" id="PF02321">
    <property type="entry name" value="OEP"/>
    <property type="match status" value="2"/>
</dbReference>
<dbReference type="EMBL" id="JAENIL010000044">
    <property type="protein sequence ID" value="MBK1879300.1"/>
    <property type="molecule type" value="Genomic_DNA"/>
</dbReference>
<evidence type="ECO:0000256" key="1">
    <source>
        <dbReference type="ARBA" id="ARBA00007613"/>
    </source>
</evidence>
<keyword evidence="3" id="KW-0175">Coiled coil</keyword>
<keyword evidence="2" id="KW-0812">Transmembrane</keyword>
<sequence>MRNFLPLSLSLILLGGCAVKEPPTVQETAATAMGEEAEVPKTDFKAAANAAKGAVQDGWVRSFGDPKLEALVSDAIDHNLDIRAAIARVDAAAAEATQAGAELKPAIVLGGSSKVADGFSSGSDSTDSSGVSLNASWELDVWGRIRAEAAAGTASFEATQFELEAVYQSVAAQTAKAYFFLTEATLQVAEAQKAIDLYKRSLEVVEAKYEIGQVTKKEVSQAKARIAQGEIVIRRATSAKNQAARSLEILLGRYPSAEIEGAEELVATPPPIPVGIPSELLERRPDLQAAERKVAAQFFEIQEAKAARLPSIALSAGAGSSTSDLTDMIGLGSDYWTAGANFLAPLYTGGELEAQVEIETAQQQEALAEYGKLALKAFSEVEQGLSNESLLREQEDYIREVLVESENALRVSNAQFEQGRIEFLFVLIQQAEVIGARVSLLRIRDKRLQQRIDLHLALGGNFEG</sequence>
<name>A0A934S193_9BACT</name>